<dbReference type="Gramene" id="Zm00001eb235770_T001">
    <property type="protein sequence ID" value="Zm00001eb235770_P001"/>
    <property type="gene ID" value="Zm00001eb235770"/>
</dbReference>
<keyword evidence="1" id="KW-0472">Membrane</keyword>
<feature type="transmembrane region" description="Helical" evidence="1">
    <location>
        <begin position="6"/>
        <end position="23"/>
    </location>
</feature>
<evidence type="ECO:0000313" key="2">
    <source>
        <dbReference type="EnsemblPlants" id="Zm00001eb235770_P001"/>
    </source>
</evidence>
<sequence length="100" mass="11823">MLLLRIGSIFVLVYVSFIFLYVRGICNFCHLMLKYICHLCIYFLCFCIIIYFCYFHVYYQGSYLTKADKWVQIKAKQDGDKFAARLYFSGEAVKIVAAYC</sequence>
<keyword evidence="3" id="KW-1185">Reference proteome</keyword>
<keyword evidence="1" id="KW-1133">Transmembrane helix</keyword>
<dbReference type="Proteomes" id="UP000007305">
    <property type="component" value="Chromosome 5"/>
</dbReference>
<evidence type="ECO:0000313" key="3">
    <source>
        <dbReference type="Proteomes" id="UP000007305"/>
    </source>
</evidence>
<feature type="transmembrane region" description="Helical" evidence="1">
    <location>
        <begin position="35"/>
        <end position="59"/>
    </location>
</feature>
<organism evidence="2 3">
    <name type="scientific">Zea mays</name>
    <name type="common">Maize</name>
    <dbReference type="NCBI Taxonomy" id="4577"/>
    <lineage>
        <taxon>Eukaryota</taxon>
        <taxon>Viridiplantae</taxon>
        <taxon>Streptophyta</taxon>
        <taxon>Embryophyta</taxon>
        <taxon>Tracheophyta</taxon>
        <taxon>Spermatophyta</taxon>
        <taxon>Magnoliopsida</taxon>
        <taxon>Liliopsida</taxon>
        <taxon>Poales</taxon>
        <taxon>Poaceae</taxon>
        <taxon>PACMAD clade</taxon>
        <taxon>Panicoideae</taxon>
        <taxon>Andropogonodae</taxon>
        <taxon>Andropogoneae</taxon>
        <taxon>Tripsacinae</taxon>
        <taxon>Zea</taxon>
    </lineage>
</organism>
<evidence type="ECO:0000256" key="1">
    <source>
        <dbReference type="SAM" id="Phobius"/>
    </source>
</evidence>
<reference evidence="2" key="3">
    <citation type="submission" date="2021-05" db="UniProtKB">
        <authorList>
            <consortium name="EnsemblPlants"/>
        </authorList>
    </citation>
    <scope>IDENTIFICATION</scope>
    <source>
        <strain evidence="2">cv. B73</strain>
    </source>
</reference>
<dbReference type="InParanoid" id="A0A804PG43"/>
<proteinExistence type="predicted"/>
<dbReference type="AlphaFoldDB" id="A0A804PG43"/>
<keyword evidence="1" id="KW-0812">Transmembrane</keyword>
<protein>
    <submittedName>
        <fullName evidence="2">Uncharacterized protein</fullName>
    </submittedName>
</protein>
<reference evidence="3" key="1">
    <citation type="journal article" date="2009" name="Science">
        <title>The B73 maize genome: complexity, diversity, and dynamics.</title>
        <authorList>
            <person name="Schnable P.S."/>
            <person name="Ware D."/>
            <person name="Fulton R.S."/>
            <person name="Stein J.C."/>
            <person name="Wei F."/>
            <person name="Pasternak S."/>
            <person name="Liang C."/>
            <person name="Zhang J."/>
            <person name="Fulton L."/>
            <person name="Graves T.A."/>
            <person name="Minx P."/>
            <person name="Reily A.D."/>
            <person name="Courtney L."/>
            <person name="Kruchowski S.S."/>
            <person name="Tomlinson C."/>
            <person name="Strong C."/>
            <person name="Delehaunty K."/>
            <person name="Fronick C."/>
            <person name="Courtney B."/>
            <person name="Rock S.M."/>
            <person name="Belter E."/>
            <person name="Du F."/>
            <person name="Kim K."/>
            <person name="Abbott R.M."/>
            <person name="Cotton M."/>
            <person name="Levy A."/>
            <person name="Marchetto P."/>
            <person name="Ochoa K."/>
            <person name="Jackson S.M."/>
            <person name="Gillam B."/>
            <person name="Chen W."/>
            <person name="Yan L."/>
            <person name="Higginbotham J."/>
            <person name="Cardenas M."/>
            <person name="Waligorski J."/>
            <person name="Applebaum E."/>
            <person name="Phelps L."/>
            <person name="Falcone J."/>
            <person name="Kanchi K."/>
            <person name="Thane T."/>
            <person name="Scimone A."/>
            <person name="Thane N."/>
            <person name="Henke J."/>
            <person name="Wang T."/>
            <person name="Ruppert J."/>
            <person name="Shah N."/>
            <person name="Rotter K."/>
            <person name="Hodges J."/>
            <person name="Ingenthron E."/>
            <person name="Cordes M."/>
            <person name="Kohlberg S."/>
            <person name="Sgro J."/>
            <person name="Delgado B."/>
            <person name="Mead K."/>
            <person name="Chinwalla A."/>
            <person name="Leonard S."/>
            <person name="Crouse K."/>
            <person name="Collura K."/>
            <person name="Kudrna D."/>
            <person name="Currie J."/>
            <person name="He R."/>
            <person name="Angelova A."/>
            <person name="Rajasekar S."/>
            <person name="Mueller T."/>
            <person name="Lomeli R."/>
            <person name="Scara G."/>
            <person name="Ko A."/>
            <person name="Delaney K."/>
            <person name="Wissotski M."/>
            <person name="Lopez G."/>
            <person name="Campos D."/>
            <person name="Braidotti M."/>
            <person name="Ashley E."/>
            <person name="Golser W."/>
            <person name="Kim H."/>
            <person name="Lee S."/>
            <person name="Lin J."/>
            <person name="Dujmic Z."/>
            <person name="Kim W."/>
            <person name="Talag J."/>
            <person name="Zuccolo A."/>
            <person name="Fan C."/>
            <person name="Sebastian A."/>
            <person name="Kramer M."/>
            <person name="Spiegel L."/>
            <person name="Nascimento L."/>
            <person name="Zutavern T."/>
            <person name="Miller B."/>
            <person name="Ambroise C."/>
            <person name="Muller S."/>
            <person name="Spooner W."/>
            <person name="Narechania A."/>
            <person name="Ren L."/>
            <person name="Wei S."/>
            <person name="Kumari S."/>
            <person name="Faga B."/>
            <person name="Levy M.J."/>
            <person name="McMahan L."/>
            <person name="Van Buren P."/>
            <person name="Vaughn M.W."/>
            <person name="Ying K."/>
            <person name="Yeh C.-T."/>
            <person name="Emrich S.J."/>
            <person name="Jia Y."/>
            <person name="Kalyanaraman A."/>
            <person name="Hsia A.-P."/>
            <person name="Barbazuk W.B."/>
            <person name="Baucom R.S."/>
            <person name="Brutnell T.P."/>
            <person name="Carpita N.C."/>
            <person name="Chaparro C."/>
            <person name="Chia J.-M."/>
            <person name="Deragon J.-M."/>
            <person name="Estill J.C."/>
            <person name="Fu Y."/>
            <person name="Jeddeloh J.A."/>
            <person name="Han Y."/>
            <person name="Lee H."/>
            <person name="Li P."/>
            <person name="Lisch D.R."/>
            <person name="Liu S."/>
            <person name="Liu Z."/>
            <person name="Nagel D.H."/>
            <person name="McCann M.C."/>
            <person name="SanMiguel P."/>
            <person name="Myers A.M."/>
            <person name="Nettleton D."/>
            <person name="Nguyen J."/>
            <person name="Penning B.W."/>
            <person name="Ponnala L."/>
            <person name="Schneider K.L."/>
            <person name="Schwartz D.C."/>
            <person name="Sharma A."/>
            <person name="Soderlund C."/>
            <person name="Springer N.M."/>
            <person name="Sun Q."/>
            <person name="Wang H."/>
            <person name="Waterman M."/>
            <person name="Westerman R."/>
            <person name="Wolfgruber T.K."/>
            <person name="Yang L."/>
            <person name="Yu Y."/>
            <person name="Zhang L."/>
            <person name="Zhou S."/>
            <person name="Zhu Q."/>
            <person name="Bennetzen J.L."/>
            <person name="Dawe R.K."/>
            <person name="Jiang J."/>
            <person name="Jiang N."/>
            <person name="Presting G.G."/>
            <person name="Wessler S.R."/>
            <person name="Aluru S."/>
            <person name="Martienssen R.A."/>
            <person name="Clifton S.W."/>
            <person name="McCombie W.R."/>
            <person name="Wing R.A."/>
            <person name="Wilson R.K."/>
        </authorList>
    </citation>
    <scope>NUCLEOTIDE SEQUENCE [LARGE SCALE GENOMIC DNA]</scope>
    <source>
        <strain evidence="3">cv. B73</strain>
    </source>
</reference>
<reference evidence="2" key="2">
    <citation type="submission" date="2019-07" db="EMBL/GenBank/DDBJ databases">
        <authorList>
            <person name="Seetharam A."/>
            <person name="Woodhouse M."/>
            <person name="Cannon E."/>
        </authorList>
    </citation>
    <scope>NUCLEOTIDE SEQUENCE [LARGE SCALE GENOMIC DNA]</scope>
    <source>
        <strain evidence="2">cv. B73</strain>
    </source>
</reference>
<name>A0A804PG43_MAIZE</name>
<accession>A0A804PG43</accession>
<dbReference type="EnsemblPlants" id="Zm00001eb235770_T001">
    <property type="protein sequence ID" value="Zm00001eb235770_P001"/>
    <property type="gene ID" value="Zm00001eb235770"/>
</dbReference>